<dbReference type="OrthoDB" id="3358750at2759"/>
<protein>
    <submittedName>
        <fullName evidence="2">Uncharacterized protein</fullName>
    </submittedName>
</protein>
<dbReference type="PANTHER" id="PTHR39475:SF1">
    <property type="entry name" value="CONIDIATION-SPECIFIC PROTEIN 6"/>
    <property type="match status" value="1"/>
</dbReference>
<dbReference type="Proteomes" id="UP000298061">
    <property type="component" value="Unassembled WGS sequence"/>
</dbReference>
<feature type="compositionally biased region" description="Acidic residues" evidence="1">
    <location>
        <begin position="58"/>
        <end position="69"/>
    </location>
</feature>
<evidence type="ECO:0000313" key="3">
    <source>
        <dbReference type="Proteomes" id="UP000298061"/>
    </source>
</evidence>
<evidence type="ECO:0000313" key="2">
    <source>
        <dbReference type="EMBL" id="TFY78826.1"/>
    </source>
</evidence>
<dbReference type="PANTHER" id="PTHR39475">
    <property type="entry name" value="CONIDIATION-SPECIFIC PROTEIN 6"/>
    <property type="match status" value="1"/>
</dbReference>
<name>A0A4Y9ZVA1_9AGAM</name>
<dbReference type="EMBL" id="SFCI01000609">
    <property type="protein sequence ID" value="TFY78826.1"/>
    <property type="molecule type" value="Genomic_DNA"/>
</dbReference>
<dbReference type="AlphaFoldDB" id="A0A4Y9ZVA1"/>
<keyword evidence="3" id="KW-1185">Reference proteome</keyword>
<gene>
    <name evidence="2" type="ORF">EWM64_g5185</name>
</gene>
<organism evidence="2 3">
    <name type="scientific">Hericium alpestre</name>
    <dbReference type="NCBI Taxonomy" id="135208"/>
    <lineage>
        <taxon>Eukaryota</taxon>
        <taxon>Fungi</taxon>
        <taxon>Dikarya</taxon>
        <taxon>Basidiomycota</taxon>
        <taxon>Agaricomycotina</taxon>
        <taxon>Agaricomycetes</taxon>
        <taxon>Russulales</taxon>
        <taxon>Hericiaceae</taxon>
        <taxon>Hericium</taxon>
    </lineage>
</organism>
<feature type="compositionally biased region" description="Low complexity" evidence="1">
    <location>
        <begin position="1"/>
        <end position="14"/>
    </location>
</feature>
<feature type="region of interest" description="Disordered" evidence="1">
    <location>
        <begin position="88"/>
        <end position="107"/>
    </location>
</feature>
<evidence type="ECO:0000256" key="1">
    <source>
        <dbReference type="SAM" id="MobiDB-lite"/>
    </source>
</evidence>
<feature type="compositionally biased region" description="Basic and acidic residues" evidence="1">
    <location>
        <begin position="92"/>
        <end position="107"/>
    </location>
</feature>
<proteinExistence type="predicted"/>
<reference evidence="2 3" key="1">
    <citation type="submission" date="2019-02" db="EMBL/GenBank/DDBJ databases">
        <title>Genome sequencing of the rare red list fungi Hericium alpestre (H. flagellum).</title>
        <authorList>
            <person name="Buettner E."/>
            <person name="Kellner H."/>
        </authorList>
    </citation>
    <scope>NUCLEOTIDE SEQUENCE [LARGE SCALE GENOMIC DNA]</scope>
    <source>
        <strain evidence="2 3">DSM 108284</strain>
    </source>
</reference>
<sequence length="125" mass="13754">MSHGSHGVTHGSHGAMQSKVGNPQVYESGDQKTSHGSTDAPIHPVGHKSDNAQLLEAKDEEEVWDEELDAAEKKGKEDWKAKKFVQEPMEPALEHGNKPSRGAEVDAKIRQEELDYLRSKGKSTL</sequence>
<feature type="region of interest" description="Disordered" evidence="1">
    <location>
        <begin position="1"/>
        <end position="75"/>
    </location>
</feature>
<accession>A0A4Y9ZVA1</accession>
<comment type="caution">
    <text evidence="2">The sequence shown here is derived from an EMBL/GenBank/DDBJ whole genome shotgun (WGS) entry which is preliminary data.</text>
</comment>